<dbReference type="InterPro" id="IPR037185">
    <property type="entry name" value="EmrE-like"/>
</dbReference>
<evidence type="ECO:0000256" key="4">
    <source>
        <dbReference type="ARBA" id="ARBA00022692"/>
    </source>
</evidence>
<evidence type="ECO:0000313" key="10">
    <source>
        <dbReference type="Proteomes" id="UP000518605"/>
    </source>
</evidence>
<organism evidence="9 10">
    <name type="scientific">Paenibacillus endophyticus</name>
    <dbReference type="NCBI Taxonomy" id="1294268"/>
    <lineage>
        <taxon>Bacteria</taxon>
        <taxon>Bacillati</taxon>
        <taxon>Bacillota</taxon>
        <taxon>Bacilli</taxon>
        <taxon>Bacillales</taxon>
        <taxon>Paenibacillaceae</taxon>
        <taxon>Paenibacillus</taxon>
    </lineage>
</organism>
<evidence type="ECO:0000256" key="8">
    <source>
        <dbReference type="SAM" id="Phobius"/>
    </source>
</evidence>
<feature type="transmembrane region" description="Helical" evidence="8">
    <location>
        <begin position="59"/>
        <end position="78"/>
    </location>
</feature>
<dbReference type="SUPFAM" id="SSF103481">
    <property type="entry name" value="Multidrug resistance efflux transporter EmrE"/>
    <property type="match status" value="1"/>
</dbReference>
<dbReference type="Proteomes" id="UP000518605">
    <property type="component" value="Unassembled WGS sequence"/>
</dbReference>
<dbReference type="RefSeq" id="WP_183562762.1">
    <property type="nucleotide sequence ID" value="NZ_CBCSLB010000006.1"/>
</dbReference>
<evidence type="ECO:0000256" key="1">
    <source>
        <dbReference type="ARBA" id="ARBA00004651"/>
    </source>
</evidence>
<feature type="transmembrane region" description="Helical" evidence="8">
    <location>
        <begin position="29"/>
        <end position="47"/>
    </location>
</feature>
<dbReference type="PANTHER" id="PTHR30561:SF0">
    <property type="entry name" value="GUANIDINIUM EXPORTER"/>
    <property type="match status" value="1"/>
</dbReference>
<dbReference type="PANTHER" id="PTHR30561">
    <property type="entry name" value="SMR FAMILY PROTON-DEPENDENT DRUG EFFLUX TRANSPORTER SUGE"/>
    <property type="match status" value="1"/>
</dbReference>
<keyword evidence="10" id="KW-1185">Reference proteome</keyword>
<comment type="similarity">
    <text evidence="7">Belongs to the drug/metabolite transporter (DMT) superfamily. Small multidrug resistance (SMR) (TC 2.A.7.1) family.</text>
</comment>
<evidence type="ECO:0000256" key="6">
    <source>
        <dbReference type="ARBA" id="ARBA00023136"/>
    </source>
</evidence>
<feature type="transmembrane region" description="Helical" evidence="8">
    <location>
        <begin position="84"/>
        <end position="103"/>
    </location>
</feature>
<dbReference type="AlphaFoldDB" id="A0A7W5C9H6"/>
<keyword evidence="3" id="KW-1003">Cell membrane</keyword>
<protein>
    <submittedName>
        <fullName evidence="9">Quaternary ammonium compound-resistance protein SugE</fullName>
    </submittedName>
</protein>
<evidence type="ECO:0000313" key="9">
    <source>
        <dbReference type="EMBL" id="MBB3152629.1"/>
    </source>
</evidence>
<keyword evidence="4 7" id="KW-0812">Transmembrane</keyword>
<evidence type="ECO:0000256" key="2">
    <source>
        <dbReference type="ARBA" id="ARBA00022448"/>
    </source>
</evidence>
<dbReference type="InterPro" id="IPR000390">
    <property type="entry name" value="Small_drug/metabolite_transptr"/>
</dbReference>
<dbReference type="FunFam" id="1.10.3730.20:FF:000001">
    <property type="entry name" value="Quaternary ammonium compound resistance transporter SugE"/>
    <property type="match status" value="1"/>
</dbReference>
<dbReference type="GO" id="GO:0005886">
    <property type="term" value="C:plasma membrane"/>
    <property type="evidence" value="ECO:0007669"/>
    <property type="project" value="UniProtKB-SubCell"/>
</dbReference>
<evidence type="ECO:0000256" key="7">
    <source>
        <dbReference type="RuleBase" id="RU003942"/>
    </source>
</evidence>
<dbReference type="EMBL" id="JACHXW010000007">
    <property type="protein sequence ID" value="MBB3152629.1"/>
    <property type="molecule type" value="Genomic_DNA"/>
</dbReference>
<proteinExistence type="inferred from homology"/>
<dbReference type="InterPro" id="IPR045324">
    <property type="entry name" value="Small_multidrug_res"/>
</dbReference>
<accession>A0A7W5C9H6</accession>
<dbReference type="Gene3D" id="1.10.3730.20">
    <property type="match status" value="1"/>
</dbReference>
<keyword evidence="5 8" id="KW-1133">Transmembrane helix</keyword>
<keyword evidence="6 8" id="KW-0472">Membrane</keyword>
<gene>
    <name evidence="9" type="ORF">FHS16_002686</name>
</gene>
<evidence type="ECO:0000256" key="3">
    <source>
        <dbReference type="ARBA" id="ARBA00022475"/>
    </source>
</evidence>
<dbReference type="Pfam" id="PF00893">
    <property type="entry name" value="Multi_Drug_Res"/>
    <property type="match status" value="1"/>
</dbReference>
<sequence length="126" mass="13641">MQWVFLLLAGVLEVGWTFGLKYSEGFTQLVPSIITIIVLAASFMLFARAMRTIEIGVAYAMFTGIGTVGTVIAGIFILDEPADFWRLFFIAVLVGGIVGLKLVSKEKPAQDAKASEISVEHEKVGS</sequence>
<keyword evidence="2" id="KW-0813">Transport</keyword>
<name>A0A7W5C9H6_9BACL</name>
<comment type="subcellular location">
    <subcellularLocation>
        <location evidence="1 7">Cell membrane</location>
        <topology evidence="1 7">Multi-pass membrane protein</topology>
    </subcellularLocation>
</comment>
<dbReference type="GO" id="GO:0022857">
    <property type="term" value="F:transmembrane transporter activity"/>
    <property type="evidence" value="ECO:0007669"/>
    <property type="project" value="InterPro"/>
</dbReference>
<evidence type="ECO:0000256" key="5">
    <source>
        <dbReference type="ARBA" id="ARBA00022989"/>
    </source>
</evidence>
<comment type="caution">
    <text evidence="9">The sequence shown here is derived from an EMBL/GenBank/DDBJ whole genome shotgun (WGS) entry which is preliminary data.</text>
</comment>
<reference evidence="9 10" key="1">
    <citation type="submission" date="2020-08" db="EMBL/GenBank/DDBJ databases">
        <title>Genomic Encyclopedia of Type Strains, Phase III (KMG-III): the genomes of soil and plant-associated and newly described type strains.</title>
        <authorList>
            <person name="Whitman W."/>
        </authorList>
    </citation>
    <scope>NUCLEOTIDE SEQUENCE [LARGE SCALE GENOMIC DNA]</scope>
    <source>
        <strain evidence="9 10">CECT 8234</strain>
    </source>
</reference>